<gene>
    <name evidence="2" type="ORF">CDL10_06915</name>
</gene>
<protein>
    <recommendedName>
        <fullName evidence="4">Lipocalin-like domain-containing protein</fullName>
    </recommendedName>
</protein>
<dbReference type="Proteomes" id="UP000231960">
    <property type="component" value="Unassembled WGS sequence"/>
</dbReference>
<organism evidence="2 3">
    <name type="scientific">Avrilella dinanensis</name>
    <dbReference type="NCBI Taxonomy" id="2008672"/>
    <lineage>
        <taxon>Bacteria</taxon>
        <taxon>Pseudomonadati</taxon>
        <taxon>Bacteroidota</taxon>
        <taxon>Flavobacteriia</taxon>
        <taxon>Flavobacteriales</taxon>
        <taxon>Flavobacteriaceae</taxon>
        <taxon>Avrilella</taxon>
    </lineage>
</organism>
<sequence length="125" mass="13791">MKNVLKFLGTGVLLLFVVTACSKDDDPADNDLFVGTYNGSISYTSDSENKSSDDGKVTVVKVGDKYNFAFSDGIPNINGIEFEEEDDNYYINIGGSELSYIRINESDLKILYVVDGETWTADCSR</sequence>
<dbReference type="EMBL" id="NIPO01000001">
    <property type="protein sequence ID" value="PJR04291.1"/>
    <property type="molecule type" value="Genomic_DNA"/>
</dbReference>
<dbReference type="RefSeq" id="WP_100677851.1">
    <property type="nucleotide sequence ID" value="NZ_JAJUJS010000018.1"/>
</dbReference>
<keyword evidence="3" id="KW-1185">Reference proteome</keyword>
<name>A0A2M9R613_9FLAO</name>
<evidence type="ECO:0000313" key="2">
    <source>
        <dbReference type="EMBL" id="PJR04291.1"/>
    </source>
</evidence>
<keyword evidence="1" id="KW-0732">Signal</keyword>
<proteinExistence type="predicted"/>
<reference evidence="2 3" key="1">
    <citation type="submission" date="2017-06" db="EMBL/GenBank/DDBJ databases">
        <title>Description of Avrilella dinanensis gen. nov. sp. nov.</title>
        <authorList>
            <person name="Leyer C."/>
            <person name="Sassi M."/>
            <person name="Minet J."/>
            <person name="Kayal S."/>
            <person name="Cattoir V."/>
        </authorList>
    </citation>
    <scope>NUCLEOTIDE SEQUENCE [LARGE SCALE GENOMIC DNA]</scope>
    <source>
        <strain evidence="2 3">UR159</strain>
    </source>
</reference>
<dbReference type="PROSITE" id="PS51257">
    <property type="entry name" value="PROKAR_LIPOPROTEIN"/>
    <property type="match status" value="1"/>
</dbReference>
<accession>A0A2M9R613</accession>
<evidence type="ECO:0008006" key="4">
    <source>
        <dbReference type="Google" id="ProtNLM"/>
    </source>
</evidence>
<feature type="signal peptide" evidence="1">
    <location>
        <begin position="1"/>
        <end position="22"/>
    </location>
</feature>
<dbReference type="OrthoDB" id="711418at2"/>
<evidence type="ECO:0000256" key="1">
    <source>
        <dbReference type="SAM" id="SignalP"/>
    </source>
</evidence>
<feature type="chain" id="PRO_5014786739" description="Lipocalin-like domain-containing protein" evidence="1">
    <location>
        <begin position="23"/>
        <end position="125"/>
    </location>
</feature>
<dbReference type="AlphaFoldDB" id="A0A2M9R613"/>
<comment type="caution">
    <text evidence="2">The sequence shown here is derived from an EMBL/GenBank/DDBJ whole genome shotgun (WGS) entry which is preliminary data.</text>
</comment>
<evidence type="ECO:0000313" key="3">
    <source>
        <dbReference type="Proteomes" id="UP000231960"/>
    </source>
</evidence>